<dbReference type="Gene3D" id="3.30.1240.10">
    <property type="match status" value="1"/>
</dbReference>
<dbReference type="PANTHER" id="PTHR10000">
    <property type="entry name" value="PHOSPHOSERINE PHOSPHATASE"/>
    <property type="match status" value="1"/>
</dbReference>
<evidence type="ECO:0000313" key="2">
    <source>
        <dbReference type="Proteomes" id="UP000078290"/>
    </source>
</evidence>
<dbReference type="Pfam" id="PF08282">
    <property type="entry name" value="Hydrolase_3"/>
    <property type="match status" value="1"/>
</dbReference>
<dbReference type="InterPro" id="IPR006379">
    <property type="entry name" value="HAD-SF_hydro_IIB"/>
</dbReference>
<dbReference type="GO" id="GO:0016791">
    <property type="term" value="F:phosphatase activity"/>
    <property type="evidence" value="ECO:0007669"/>
    <property type="project" value="UniProtKB-ARBA"/>
</dbReference>
<proteinExistence type="predicted"/>
<organism evidence="1 2">
    <name type="scientific">Parageobacillus thermoglucosidasius</name>
    <name type="common">Geobacillus thermoglucosidasius</name>
    <dbReference type="NCBI Taxonomy" id="1426"/>
    <lineage>
        <taxon>Bacteria</taxon>
        <taxon>Bacillati</taxon>
        <taxon>Bacillota</taxon>
        <taxon>Bacilli</taxon>
        <taxon>Bacillales</taxon>
        <taxon>Anoxybacillaceae</taxon>
        <taxon>Parageobacillus</taxon>
    </lineage>
</organism>
<protein>
    <submittedName>
        <fullName evidence="1">Hydrolase</fullName>
    </submittedName>
</protein>
<dbReference type="InterPro" id="IPR036412">
    <property type="entry name" value="HAD-like_sf"/>
</dbReference>
<dbReference type="AlphaFoldDB" id="A0A1B7KU32"/>
<dbReference type="Gene3D" id="3.40.50.1000">
    <property type="entry name" value="HAD superfamily/HAD-like"/>
    <property type="match status" value="1"/>
</dbReference>
<comment type="caution">
    <text evidence="1">The sequence shown here is derived from an EMBL/GenBank/DDBJ whole genome shotgun (WGS) entry which is preliminary data.</text>
</comment>
<dbReference type="InterPro" id="IPR023214">
    <property type="entry name" value="HAD_sf"/>
</dbReference>
<evidence type="ECO:0000313" key="1">
    <source>
        <dbReference type="EMBL" id="OAT73548.1"/>
    </source>
</evidence>
<reference evidence="2" key="1">
    <citation type="submission" date="2016-05" db="EMBL/GenBank/DDBJ databases">
        <authorList>
            <person name="Wang W."/>
            <person name="Zhu L."/>
        </authorList>
    </citation>
    <scope>NUCLEOTIDE SEQUENCE [LARGE SCALE GENOMIC DNA]</scope>
    <source>
        <strain evidence="2">W-2</strain>
    </source>
</reference>
<dbReference type="SFLD" id="SFLDS00003">
    <property type="entry name" value="Haloacid_Dehalogenase"/>
    <property type="match status" value="1"/>
</dbReference>
<gene>
    <name evidence="1" type="ORF">A7K69_06125</name>
</gene>
<dbReference type="NCBIfam" id="TIGR01484">
    <property type="entry name" value="HAD-SF-IIB"/>
    <property type="match status" value="1"/>
</dbReference>
<dbReference type="RefSeq" id="WP_064551206.1">
    <property type="nucleotide sequence ID" value="NZ_LXMA01000012.1"/>
</dbReference>
<dbReference type="GO" id="GO:0000287">
    <property type="term" value="F:magnesium ion binding"/>
    <property type="evidence" value="ECO:0007669"/>
    <property type="project" value="TreeGrafter"/>
</dbReference>
<dbReference type="SFLD" id="SFLDG01140">
    <property type="entry name" value="C2.B:_Phosphomannomutase_and_P"/>
    <property type="match status" value="1"/>
</dbReference>
<dbReference type="EMBL" id="LXMA01000012">
    <property type="protein sequence ID" value="OAT73548.1"/>
    <property type="molecule type" value="Genomic_DNA"/>
</dbReference>
<dbReference type="GO" id="GO:0005829">
    <property type="term" value="C:cytosol"/>
    <property type="evidence" value="ECO:0007669"/>
    <property type="project" value="TreeGrafter"/>
</dbReference>
<keyword evidence="1" id="KW-0378">Hydrolase</keyword>
<name>A0A1B7KU32_PARTM</name>
<accession>A0A1B7KU32</accession>
<dbReference type="PANTHER" id="PTHR10000:SF8">
    <property type="entry name" value="HAD SUPERFAMILY HYDROLASE-LIKE, TYPE 3"/>
    <property type="match status" value="1"/>
</dbReference>
<dbReference type="Proteomes" id="UP000078290">
    <property type="component" value="Unassembled WGS sequence"/>
</dbReference>
<dbReference type="NCBIfam" id="TIGR00099">
    <property type="entry name" value="Cof-subfamily"/>
    <property type="match status" value="1"/>
</dbReference>
<sequence>MIKLIVSDLDGTLLGFDKRMKNEDKRAIQFATEQGIDLAIASGRMDNEILDVLKELQQKAHRVSQNGAFIYTKTNLRLHAVTFPPQLAQQIYQQAKKWKAIVLVCDENAYFIEETNEYTNEIEKRLFYGLYELPNMLDAIGKDIHPSKITVLAEDEQIVEFERKITNQFGNHVDAFISESRCLDIMPKNISKGNAILALIKHLRVQPHEIACFGDAFNDIPMFRLTPYSFAMSHAHPAVKKEAQYVVHSVSEGIQMILTNASSTKMMQQKLAD</sequence>
<dbReference type="SUPFAM" id="SSF56784">
    <property type="entry name" value="HAD-like"/>
    <property type="match status" value="1"/>
</dbReference>
<dbReference type="InterPro" id="IPR000150">
    <property type="entry name" value="Cof"/>
</dbReference>
<dbReference type="OrthoDB" id="9806027at2"/>